<evidence type="ECO:0000313" key="2">
    <source>
        <dbReference type="Proteomes" id="UP000535437"/>
    </source>
</evidence>
<name>A0A7Z0GKD4_9MICC</name>
<protein>
    <submittedName>
        <fullName evidence="1">Uncharacterized protein</fullName>
    </submittedName>
</protein>
<gene>
    <name evidence="1" type="ORF">HNR09_000744</name>
</gene>
<dbReference type="Proteomes" id="UP000535437">
    <property type="component" value="Unassembled WGS sequence"/>
</dbReference>
<proteinExistence type="predicted"/>
<accession>A0A7Z0GKD4</accession>
<keyword evidence="2" id="KW-1185">Reference proteome</keyword>
<dbReference type="RefSeq" id="WP_179540829.1">
    <property type="nucleotide sequence ID" value="NZ_BAAALL010000004.1"/>
</dbReference>
<evidence type="ECO:0000313" key="1">
    <source>
        <dbReference type="EMBL" id="NYJ77333.1"/>
    </source>
</evidence>
<reference evidence="1 2" key="1">
    <citation type="submission" date="2020-07" db="EMBL/GenBank/DDBJ databases">
        <title>Sequencing the genomes of 1000 actinobacteria strains.</title>
        <authorList>
            <person name="Klenk H.-P."/>
        </authorList>
    </citation>
    <scope>NUCLEOTIDE SEQUENCE [LARGE SCALE GENOMIC DNA]</scope>
    <source>
        <strain evidence="1 2">DSM 15475</strain>
    </source>
</reference>
<comment type="caution">
    <text evidence="1">The sequence shown here is derived from an EMBL/GenBank/DDBJ whole genome shotgun (WGS) entry which is preliminary data.</text>
</comment>
<dbReference type="EMBL" id="JACCFY010000001">
    <property type="protein sequence ID" value="NYJ77333.1"/>
    <property type="molecule type" value="Genomic_DNA"/>
</dbReference>
<sequence>MDSPDNSPQIGSVDVERDALNKGGAQLAQLIEDLGFKLDTESASGAPTDGWRVLRRHAGRATLLGTPISSEGDSWRLATVQLDTGAGIVRVHPETARLRPSRADRRRPLELRWPALMETGSDLEDFAIDIVNVGSTRWLPNDDTFYVIGIFTKPGVTSFDYGVVSSGSSKAVPLDPQEYARVPIHIDPKTWADLEPGNYDLHTVLIGLNLHGTVPLRVSVSAEIIARHVARAPRPRRTVAERRRSVESQIDQLRSLISAGASLAPLAQAVSSSATEEDALVRIRDLLVCDEQTAQTIYGSSLRELRPGNAATLQQQIDELARHLDKT</sequence>
<organism evidence="1 2">
    <name type="scientific">Nesterenkonia xinjiangensis</name>
    <dbReference type="NCBI Taxonomy" id="225327"/>
    <lineage>
        <taxon>Bacteria</taxon>
        <taxon>Bacillati</taxon>
        <taxon>Actinomycetota</taxon>
        <taxon>Actinomycetes</taxon>
        <taxon>Micrococcales</taxon>
        <taxon>Micrococcaceae</taxon>
        <taxon>Nesterenkonia</taxon>
    </lineage>
</organism>
<dbReference type="AlphaFoldDB" id="A0A7Z0GKD4"/>